<feature type="domain" description="FecR protein" evidence="2">
    <location>
        <begin position="153"/>
        <end position="236"/>
    </location>
</feature>
<evidence type="ECO:0000256" key="1">
    <source>
        <dbReference type="SAM" id="Phobius"/>
    </source>
</evidence>
<accession>A0ABQ1YQ14</accession>
<proteinExistence type="predicted"/>
<keyword evidence="1" id="KW-0812">Transmembrane</keyword>
<dbReference type="PANTHER" id="PTHR30273">
    <property type="entry name" value="PERIPLASMIC SIGNAL SENSOR AND SIGMA FACTOR ACTIVATOR FECR-RELATED"/>
    <property type="match status" value="1"/>
</dbReference>
<dbReference type="InterPro" id="IPR006860">
    <property type="entry name" value="FecR"/>
</dbReference>
<keyword evidence="1" id="KW-1133">Transmembrane helix</keyword>
<evidence type="ECO:0000259" key="2">
    <source>
        <dbReference type="Pfam" id="PF04773"/>
    </source>
</evidence>
<dbReference type="Pfam" id="PF04773">
    <property type="entry name" value="FecR"/>
    <property type="match status" value="1"/>
</dbReference>
<evidence type="ECO:0000313" key="4">
    <source>
        <dbReference type="EMBL" id="GGH32261.1"/>
    </source>
</evidence>
<dbReference type="PANTHER" id="PTHR30273:SF2">
    <property type="entry name" value="PROTEIN FECR"/>
    <property type="match status" value="1"/>
</dbReference>
<organism evidence="4 5">
    <name type="scientific">Dyadobacter endophyticus</name>
    <dbReference type="NCBI Taxonomy" id="1749036"/>
    <lineage>
        <taxon>Bacteria</taxon>
        <taxon>Pseudomonadati</taxon>
        <taxon>Bacteroidota</taxon>
        <taxon>Cytophagia</taxon>
        <taxon>Cytophagales</taxon>
        <taxon>Spirosomataceae</taxon>
        <taxon>Dyadobacter</taxon>
    </lineage>
</organism>
<dbReference type="InterPro" id="IPR032508">
    <property type="entry name" value="FecR_C"/>
</dbReference>
<evidence type="ECO:0000313" key="5">
    <source>
        <dbReference type="Proteomes" id="UP000600214"/>
    </source>
</evidence>
<dbReference type="InterPro" id="IPR012373">
    <property type="entry name" value="Ferrdict_sens_TM"/>
</dbReference>
<dbReference type="Gene3D" id="2.60.120.1440">
    <property type="match status" value="1"/>
</dbReference>
<dbReference type="RefSeq" id="WP_188931551.1">
    <property type="nucleotide sequence ID" value="NZ_BMIA01000001.1"/>
</dbReference>
<comment type="caution">
    <text evidence="4">The sequence shown here is derived from an EMBL/GenBank/DDBJ whole genome shotgun (WGS) entry which is preliminary data.</text>
</comment>
<keyword evidence="5" id="KW-1185">Reference proteome</keyword>
<dbReference type="Pfam" id="PF16344">
    <property type="entry name" value="FecR_C"/>
    <property type="match status" value="1"/>
</dbReference>
<dbReference type="Proteomes" id="UP000600214">
    <property type="component" value="Unassembled WGS sequence"/>
</dbReference>
<sequence length="369" mass="42132">MNEYENFKTIDFVNDPGFRDWIFHRKQESGLFWNALSEKHPHLRGEMEVARSFLLNIADGQPAVTDDYIEQFANKILSKHQKRHDRQVVKPFWQRYSVSTFSVAASVLLILGFAWFYSAGSKFAFVSDPETSQVPGQGELIKEHNNSDVAKIISLADGSKVTLQPRSSLTYPAAFDKSIRVVRLDGQAFFDVARNPDQPFLVHFNKLVVKVLGTSFTIRSFDSEEKVLVTVKTGKVSVFDNEELTKTKEEPNPSLNGIVLTANQEIYYKKDEKQFQKSLIANPVIVDRTVREEDFVFEETPLIEVFRKFEKAYGIPIIVDENQVQNCTLTASMADEPLIEKLNLMCKAIHASYEMIDGQIVMNVRSCRK</sequence>
<dbReference type="EMBL" id="BMIA01000001">
    <property type="protein sequence ID" value="GGH32261.1"/>
    <property type="molecule type" value="Genomic_DNA"/>
</dbReference>
<name>A0ABQ1YQ14_9BACT</name>
<gene>
    <name evidence="4" type="ORF">GCM10007423_21670</name>
</gene>
<feature type="domain" description="Protein FecR C-terminal" evidence="3">
    <location>
        <begin position="294"/>
        <end position="360"/>
    </location>
</feature>
<evidence type="ECO:0000259" key="3">
    <source>
        <dbReference type="Pfam" id="PF16344"/>
    </source>
</evidence>
<evidence type="ECO:0008006" key="6">
    <source>
        <dbReference type="Google" id="ProtNLM"/>
    </source>
</evidence>
<protein>
    <recommendedName>
        <fullName evidence="6">FecR family protein</fullName>
    </recommendedName>
</protein>
<feature type="transmembrane region" description="Helical" evidence="1">
    <location>
        <begin position="96"/>
        <end position="117"/>
    </location>
</feature>
<dbReference type="Gene3D" id="3.55.50.30">
    <property type="match status" value="1"/>
</dbReference>
<reference evidence="5" key="1">
    <citation type="journal article" date="2019" name="Int. J. Syst. Evol. Microbiol.">
        <title>The Global Catalogue of Microorganisms (GCM) 10K type strain sequencing project: providing services to taxonomists for standard genome sequencing and annotation.</title>
        <authorList>
            <consortium name="The Broad Institute Genomics Platform"/>
            <consortium name="The Broad Institute Genome Sequencing Center for Infectious Disease"/>
            <person name="Wu L."/>
            <person name="Ma J."/>
        </authorList>
    </citation>
    <scope>NUCLEOTIDE SEQUENCE [LARGE SCALE GENOMIC DNA]</scope>
    <source>
        <strain evidence="5">CGMCC 1.15288</strain>
    </source>
</reference>
<keyword evidence="1" id="KW-0472">Membrane</keyword>